<comment type="subcellular location">
    <subcellularLocation>
        <location evidence="7">Cell membrane</location>
        <topology evidence="7">Multi-pass membrane protein</topology>
    </subcellularLocation>
</comment>
<evidence type="ECO:0000256" key="6">
    <source>
        <dbReference type="ARBA" id="ARBA00023136"/>
    </source>
</evidence>
<gene>
    <name evidence="7" type="primary">lgt</name>
    <name evidence="8" type="ORF">YC6258_04861</name>
</gene>
<dbReference type="EMBL" id="CP007142">
    <property type="protein sequence ID" value="AJQ96893.1"/>
    <property type="molecule type" value="Genomic_DNA"/>
</dbReference>
<keyword evidence="2 7" id="KW-1003">Cell membrane</keyword>
<comment type="pathway">
    <text evidence="7">Protein modification; lipoprotein biosynthesis (diacylglyceryl transfer).</text>
</comment>
<feature type="transmembrane region" description="Helical" evidence="7">
    <location>
        <begin position="204"/>
        <end position="232"/>
    </location>
</feature>
<feature type="transmembrane region" description="Helical" evidence="7">
    <location>
        <begin position="70"/>
        <end position="89"/>
    </location>
</feature>
<keyword evidence="4 7" id="KW-0812">Transmembrane</keyword>
<evidence type="ECO:0000256" key="3">
    <source>
        <dbReference type="ARBA" id="ARBA00022679"/>
    </source>
</evidence>
<dbReference type="HAMAP" id="MF_01147">
    <property type="entry name" value="Lgt"/>
    <property type="match status" value="1"/>
</dbReference>
<feature type="transmembrane region" description="Helical" evidence="7">
    <location>
        <begin position="175"/>
        <end position="192"/>
    </location>
</feature>
<keyword evidence="8" id="KW-0449">Lipoprotein</keyword>
<feature type="transmembrane region" description="Helical" evidence="7">
    <location>
        <begin position="150"/>
        <end position="168"/>
    </location>
</feature>
<dbReference type="UniPathway" id="UPA00664"/>
<dbReference type="PATRIC" id="fig|1445510.3.peg.4823"/>
<keyword evidence="6 7" id="KW-0472">Membrane</keyword>
<evidence type="ECO:0000256" key="4">
    <source>
        <dbReference type="ARBA" id="ARBA00022692"/>
    </source>
</evidence>
<sequence length="244" mass="27782">MYLLGFVAGLWLAKTRARKSGSGWTVDQVDDLLVYIVLGIILGGRMGYVFIYHIDLFFQNPLYLFKIWQGGMSFHGGFIGVTVALWLFARKHNKKWIDVGDFTAPLIPPGLAFGRLGNFINGELWGRTTDVPWGMIFPNAGDLPRHPSQLYQFAGEGVLLFILMWWFSSKPRPRYAVTAMFMIGYGAFRTMAEFFRQPDDQLGFLAFDFLTMGMLLSVPMVIIGTILMIYAYRKGELHQKPNKL</sequence>
<evidence type="ECO:0000256" key="1">
    <source>
        <dbReference type="ARBA" id="ARBA00007150"/>
    </source>
</evidence>
<evidence type="ECO:0000256" key="7">
    <source>
        <dbReference type="HAMAP-Rule" id="MF_01147"/>
    </source>
</evidence>
<dbReference type="NCBIfam" id="TIGR00544">
    <property type="entry name" value="lgt"/>
    <property type="match status" value="1"/>
</dbReference>
<dbReference type="PANTHER" id="PTHR30589">
    <property type="entry name" value="PROLIPOPROTEIN DIACYLGLYCERYL TRANSFERASE"/>
    <property type="match status" value="1"/>
</dbReference>
<dbReference type="Pfam" id="PF01790">
    <property type="entry name" value="LGT"/>
    <property type="match status" value="1"/>
</dbReference>
<feature type="transmembrane region" description="Helical" evidence="7">
    <location>
        <begin position="33"/>
        <end position="58"/>
    </location>
</feature>
<reference evidence="8 9" key="1">
    <citation type="submission" date="2014-01" db="EMBL/GenBank/DDBJ databases">
        <title>Full genme sequencing of cellulolytic bacterium Gynuella sunshinyii YC6258T gen. nov., sp. nov.</title>
        <authorList>
            <person name="Khan H."/>
            <person name="Chung E.J."/>
            <person name="Chung Y.R."/>
        </authorList>
    </citation>
    <scope>NUCLEOTIDE SEQUENCE [LARGE SCALE GENOMIC DNA]</scope>
    <source>
        <strain evidence="8 9">YC6258</strain>
    </source>
</reference>
<dbReference type="GO" id="GO:0008961">
    <property type="term" value="F:phosphatidylglycerol-prolipoprotein diacylglyceryl transferase activity"/>
    <property type="evidence" value="ECO:0007669"/>
    <property type="project" value="UniProtKB-UniRule"/>
</dbReference>
<dbReference type="EC" id="2.5.1.145" evidence="7"/>
<comment type="function">
    <text evidence="7">Catalyzes the transfer of the diacylglyceryl group from phosphatidylglycerol to the sulfhydryl group of the N-terminal cysteine of a prolipoprotein, the first step in the formation of mature lipoproteins.</text>
</comment>
<protein>
    <recommendedName>
        <fullName evidence="7">Phosphatidylglycerol--prolipoprotein diacylglyceryl transferase</fullName>
        <ecNumber evidence="7">2.5.1.145</ecNumber>
    </recommendedName>
</protein>
<dbReference type="GO" id="GO:0042158">
    <property type="term" value="P:lipoprotein biosynthetic process"/>
    <property type="evidence" value="ECO:0007669"/>
    <property type="project" value="UniProtKB-UniRule"/>
</dbReference>
<comment type="similarity">
    <text evidence="1 7">Belongs to the Lgt family.</text>
</comment>
<dbReference type="KEGG" id="gsn:YC6258_04861"/>
<dbReference type="PANTHER" id="PTHR30589:SF0">
    <property type="entry name" value="PHOSPHATIDYLGLYCEROL--PROLIPOPROTEIN DIACYLGLYCERYL TRANSFERASE"/>
    <property type="match status" value="1"/>
</dbReference>
<keyword evidence="8" id="KW-0328">Glycosyltransferase</keyword>
<evidence type="ECO:0000313" key="9">
    <source>
        <dbReference type="Proteomes" id="UP000032266"/>
    </source>
</evidence>
<evidence type="ECO:0000313" key="8">
    <source>
        <dbReference type="EMBL" id="AJQ96893.1"/>
    </source>
</evidence>
<dbReference type="InterPro" id="IPR001640">
    <property type="entry name" value="Lgt"/>
</dbReference>
<dbReference type="STRING" id="1445510.YC6258_04861"/>
<accession>A0A0C5VUA2</accession>
<dbReference type="PROSITE" id="PS01311">
    <property type="entry name" value="LGT"/>
    <property type="match status" value="1"/>
</dbReference>
<name>A0A0C5VUA2_9GAMM</name>
<feature type="binding site" evidence="7">
    <location>
        <position position="115"/>
    </location>
    <ligand>
        <name>a 1,2-diacyl-sn-glycero-3-phospho-(1'-sn-glycerol)</name>
        <dbReference type="ChEBI" id="CHEBI:64716"/>
    </ligand>
</feature>
<comment type="catalytic activity">
    <reaction evidence="7">
        <text>L-cysteinyl-[prolipoprotein] + a 1,2-diacyl-sn-glycero-3-phospho-(1'-sn-glycerol) = an S-1,2-diacyl-sn-glyceryl-L-cysteinyl-[prolipoprotein] + sn-glycerol 1-phosphate + H(+)</text>
        <dbReference type="Rhea" id="RHEA:56712"/>
        <dbReference type="Rhea" id="RHEA-COMP:14679"/>
        <dbReference type="Rhea" id="RHEA-COMP:14680"/>
        <dbReference type="ChEBI" id="CHEBI:15378"/>
        <dbReference type="ChEBI" id="CHEBI:29950"/>
        <dbReference type="ChEBI" id="CHEBI:57685"/>
        <dbReference type="ChEBI" id="CHEBI:64716"/>
        <dbReference type="ChEBI" id="CHEBI:140658"/>
        <dbReference type="EC" id="2.5.1.145"/>
    </reaction>
</comment>
<dbReference type="AlphaFoldDB" id="A0A0C5VUA2"/>
<evidence type="ECO:0000256" key="5">
    <source>
        <dbReference type="ARBA" id="ARBA00022989"/>
    </source>
</evidence>
<evidence type="ECO:0000256" key="2">
    <source>
        <dbReference type="ARBA" id="ARBA00022475"/>
    </source>
</evidence>
<dbReference type="GO" id="GO:0005886">
    <property type="term" value="C:plasma membrane"/>
    <property type="evidence" value="ECO:0007669"/>
    <property type="project" value="UniProtKB-SubCell"/>
</dbReference>
<dbReference type="Proteomes" id="UP000032266">
    <property type="component" value="Chromosome"/>
</dbReference>
<dbReference type="HOGENOM" id="CLU_013386_1_0_6"/>
<keyword evidence="3 7" id="KW-0808">Transferase</keyword>
<proteinExistence type="inferred from homology"/>
<keyword evidence="5 7" id="KW-1133">Transmembrane helix</keyword>
<keyword evidence="9" id="KW-1185">Reference proteome</keyword>
<organism evidence="8 9">
    <name type="scientific">Gynuella sunshinyii YC6258</name>
    <dbReference type="NCBI Taxonomy" id="1445510"/>
    <lineage>
        <taxon>Bacteria</taxon>
        <taxon>Pseudomonadati</taxon>
        <taxon>Pseudomonadota</taxon>
        <taxon>Gammaproteobacteria</taxon>
        <taxon>Oceanospirillales</taxon>
        <taxon>Saccharospirillaceae</taxon>
        <taxon>Gynuella</taxon>
    </lineage>
</organism>